<evidence type="ECO:0008006" key="4">
    <source>
        <dbReference type="Google" id="ProtNLM"/>
    </source>
</evidence>
<proteinExistence type="predicted"/>
<dbReference type="Proteomes" id="UP000053660">
    <property type="component" value="Unassembled WGS sequence"/>
</dbReference>
<feature type="transmembrane region" description="Helical" evidence="1">
    <location>
        <begin position="20"/>
        <end position="42"/>
    </location>
</feature>
<dbReference type="EMBL" id="KN554603">
    <property type="protein sequence ID" value="KHJ89176.1"/>
    <property type="molecule type" value="Genomic_DNA"/>
</dbReference>
<name>A0A0B1SZ66_OESDE</name>
<keyword evidence="1" id="KW-0472">Membrane</keyword>
<protein>
    <recommendedName>
        <fullName evidence="4">G-protein coupled receptors family 1 profile domain-containing protein</fullName>
    </recommendedName>
</protein>
<keyword evidence="1" id="KW-1133">Transmembrane helix</keyword>
<feature type="transmembrane region" description="Helical" evidence="1">
    <location>
        <begin position="62"/>
        <end position="83"/>
    </location>
</feature>
<dbReference type="PANTHER" id="PTHR47758">
    <property type="entry name" value="SERPENTINE RECEPTOR, CLASS M-RELATED"/>
    <property type="match status" value="1"/>
</dbReference>
<accession>A0A0B1SZ66</accession>
<evidence type="ECO:0000256" key="1">
    <source>
        <dbReference type="SAM" id="Phobius"/>
    </source>
</evidence>
<dbReference type="OrthoDB" id="5846551at2759"/>
<keyword evidence="1" id="KW-0812">Transmembrane</keyword>
<keyword evidence="3" id="KW-1185">Reference proteome</keyword>
<organism evidence="2 3">
    <name type="scientific">Oesophagostomum dentatum</name>
    <name type="common">Nodular worm</name>
    <dbReference type="NCBI Taxonomy" id="61180"/>
    <lineage>
        <taxon>Eukaryota</taxon>
        <taxon>Metazoa</taxon>
        <taxon>Ecdysozoa</taxon>
        <taxon>Nematoda</taxon>
        <taxon>Chromadorea</taxon>
        <taxon>Rhabditida</taxon>
        <taxon>Rhabditina</taxon>
        <taxon>Rhabditomorpha</taxon>
        <taxon>Strongyloidea</taxon>
        <taxon>Strongylidae</taxon>
        <taxon>Oesophagostomum</taxon>
    </lineage>
</organism>
<gene>
    <name evidence="2" type="ORF">OESDEN_11008</name>
</gene>
<sequence length="188" mass="21458">MSSVLFVKGGVQMPCEPGRILLMAWIVLLCVSIIVSPCHFIFRYLQLCRRNFLLICGKRIFYIFLVPALFSLSAAVMLIFSAYPSKKDVADFEEIAYSINLDSYKPFLVASLHSHGEEDDETKAKVLVAACVNLAIILLWSLLTMLICWRLMVEATKIGESTRTIYLHRQLQKLLLIQVLAFSFVYFH</sequence>
<dbReference type="InterPro" id="IPR019428">
    <property type="entry name" value="7TM_GPCR_serpentine_rcpt_Str"/>
</dbReference>
<dbReference type="Pfam" id="PF10326">
    <property type="entry name" value="7TM_GPCR_Str"/>
    <property type="match status" value="1"/>
</dbReference>
<evidence type="ECO:0000313" key="2">
    <source>
        <dbReference type="EMBL" id="KHJ89176.1"/>
    </source>
</evidence>
<dbReference type="PANTHER" id="PTHR47758:SF4">
    <property type="entry name" value="SERPENTINE RECEPTOR, CLASS M"/>
    <property type="match status" value="1"/>
</dbReference>
<reference evidence="2 3" key="1">
    <citation type="submission" date="2014-03" db="EMBL/GenBank/DDBJ databases">
        <title>Draft genome of the hookworm Oesophagostomum dentatum.</title>
        <authorList>
            <person name="Mitreva M."/>
        </authorList>
    </citation>
    <scope>NUCLEOTIDE SEQUENCE [LARGE SCALE GENOMIC DNA]</scope>
    <source>
        <strain evidence="2 3">OD-Hann</strain>
    </source>
</reference>
<feature type="transmembrane region" description="Helical" evidence="1">
    <location>
        <begin position="126"/>
        <end position="149"/>
    </location>
</feature>
<dbReference type="AlphaFoldDB" id="A0A0B1SZ66"/>
<evidence type="ECO:0000313" key="3">
    <source>
        <dbReference type="Proteomes" id="UP000053660"/>
    </source>
</evidence>